<feature type="domain" description="Chitin-binding type-2" evidence="7">
    <location>
        <begin position="46"/>
        <end position="104"/>
    </location>
</feature>
<comment type="caution">
    <text evidence="8">The sequence shown here is derived from an EMBL/GenBank/DDBJ whole genome shotgun (WGS) entry which is preliminary data.</text>
</comment>
<dbReference type="GO" id="GO:0005576">
    <property type="term" value="C:extracellular region"/>
    <property type="evidence" value="ECO:0007669"/>
    <property type="project" value="InterPro"/>
</dbReference>
<dbReference type="Proteomes" id="UP000299102">
    <property type="component" value="Unassembled WGS sequence"/>
</dbReference>
<evidence type="ECO:0000256" key="3">
    <source>
        <dbReference type="ARBA" id="ARBA00022737"/>
    </source>
</evidence>
<proteinExistence type="predicted"/>
<dbReference type="PROSITE" id="PS50940">
    <property type="entry name" value="CHIT_BIND_II"/>
    <property type="match status" value="2"/>
</dbReference>
<dbReference type="InterPro" id="IPR051940">
    <property type="entry name" value="Chitin_bind-dev_reg"/>
</dbReference>
<name>A0A4C1TWG3_EUMVA</name>
<feature type="signal peptide" evidence="6">
    <location>
        <begin position="1"/>
        <end position="22"/>
    </location>
</feature>
<dbReference type="PANTHER" id="PTHR23301:SF0">
    <property type="entry name" value="CHITIN-BINDING TYPE-2 DOMAIN-CONTAINING PROTEIN-RELATED"/>
    <property type="match status" value="1"/>
</dbReference>
<dbReference type="STRING" id="151549.A0A4C1TWG3"/>
<dbReference type="InterPro" id="IPR002557">
    <property type="entry name" value="Chitin-bd_dom"/>
</dbReference>
<keyword evidence="1" id="KW-0147">Chitin-binding</keyword>
<evidence type="ECO:0000256" key="5">
    <source>
        <dbReference type="ARBA" id="ARBA00023180"/>
    </source>
</evidence>
<dbReference type="Gene3D" id="2.170.140.10">
    <property type="entry name" value="Chitin binding domain"/>
    <property type="match status" value="2"/>
</dbReference>
<feature type="domain" description="Chitin-binding type-2" evidence="7">
    <location>
        <begin position="146"/>
        <end position="204"/>
    </location>
</feature>
<dbReference type="OrthoDB" id="6422323at2759"/>
<dbReference type="PANTHER" id="PTHR23301">
    <property type="entry name" value="CHITIN BINDING PERITROPHIN-A"/>
    <property type="match status" value="1"/>
</dbReference>
<sequence>MVQRYIASQLAAKLLFLASTVAVATCGTKEARPMQRLDLVGVDPNTLSCDPQGQVFLLLPHFTDCNKFFMCVHGEEVEFSCSGNTIFDFVLQTCNWDWATECVLRTPKEDSIEEEGSGDVTLDFAEFEESAAAIELVKPSPFGFGVVNCASAATASRQAAYRGDCQRFWRCVDGVPQASFCSDGLFFNPKSEQCDFEANVQCLVDVEELKEGFLVD</sequence>
<evidence type="ECO:0000256" key="4">
    <source>
        <dbReference type="ARBA" id="ARBA00023157"/>
    </source>
</evidence>
<protein>
    <recommendedName>
        <fullName evidence="7">Chitin-binding type-2 domain-containing protein</fullName>
    </recommendedName>
</protein>
<evidence type="ECO:0000313" key="9">
    <source>
        <dbReference type="Proteomes" id="UP000299102"/>
    </source>
</evidence>
<evidence type="ECO:0000259" key="7">
    <source>
        <dbReference type="PROSITE" id="PS50940"/>
    </source>
</evidence>
<dbReference type="EMBL" id="BGZK01000096">
    <property type="protein sequence ID" value="GBP18357.1"/>
    <property type="molecule type" value="Genomic_DNA"/>
</dbReference>
<keyword evidence="4" id="KW-1015">Disulfide bond</keyword>
<feature type="chain" id="PRO_5020041489" description="Chitin-binding type-2 domain-containing protein" evidence="6">
    <location>
        <begin position="23"/>
        <end position="216"/>
    </location>
</feature>
<reference evidence="8 9" key="1">
    <citation type="journal article" date="2019" name="Commun. Biol.">
        <title>The bagworm genome reveals a unique fibroin gene that provides high tensile strength.</title>
        <authorList>
            <person name="Kono N."/>
            <person name="Nakamura H."/>
            <person name="Ohtoshi R."/>
            <person name="Tomita M."/>
            <person name="Numata K."/>
            <person name="Arakawa K."/>
        </authorList>
    </citation>
    <scope>NUCLEOTIDE SEQUENCE [LARGE SCALE GENOMIC DNA]</scope>
</reference>
<evidence type="ECO:0000256" key="6">
    <source>
        <dbReference type="SAM" id="SignalP"/>
    </source>
</evidence>
<dbReference type="SMART" id="SM00494">
    <property type="entry name" value="ChtBD2"/>
    <property type="match status" value="2"/>
</dbReference>
<dbReference type="AlphaFoldDB" id="A0A4C1TWG3"/>
<evidence type="ECO:0000313" key="8">
    <source>
        <dbReference type="EMBL" id="GBP18357.1"/>
    </source>
</evidence>
<keyword evidence="3" id="KW-0677">Repeat</keyword>
<gene>
    <name evidence="8" type="ORF">EVAR_14750_1</name>
</gene>
<keyword evidence="9" id="KW-1185">Reference proteome</keyword>
<evidence type="ECO:0000256" key="1">
    <source>
        <dbReference type="ARBA" id="ARBA00022669"/>
    </source>
</evidence>
<keyword evidence="2 6" id="KW-0732">Signal</keyword>
<dbReference type="Pfam" id="PF01607">
    <property type="entry name" value="CBM_14"/>
    <property type="match status" value="2"/>
</dbReference>
<dbReference type="SUPFAM" id="SSF57625">
    <property type="entry name" value="Invertebrate chitin-binding proteins"/>
    <property type="match status" value="2"/>
</dbReference>
<accession>A0A4C1TWG3</accession>
<organism evidence="8 9">
    <name type="scientific">Eumeta variegata</name>
    <name type="common">Bagworm moth</name>
    <name type="synonym">Eumeta japonica</name>
    <dbReference type="NCBI Taxonomy" id="151549"/>
    <lineage>
        <taxon>Eukaryota</taxon>
        <taxon>Metazoa</taxon>
        <taxon>Ecdysozoa</taxon>
        <taxon>Arthropoda</taxon>
        <taxon>Hexapoda</taxon>
        <taxon>Insecta</taxon>
        <taxon>Pterygota</taxon>
        <taxon>Neoptera</taxon>
        <taxon>Endopterygota</taxon>
        <taxon>Lepidoptera</taxon>
        <taxon>Glossata</taxon>
        <taxon>Ditrysia</taxon>
        <taxon>Tineoidea</taxon>
        <taxon>Psychidae</taxon>
        <taxon>Oiketicinae</taxon>
        <taxon>Eumeta</taxon>
    </lineage>
</organism>
<dbReference type="GO" id="GO:0008061">
    <property type="term" value="F:chitin binding"/>
    <property type="evidence" value="ECO:0007669"/>
    <property type="project" value="UniProtKB-KW"/>
</dbReference>
<evidence type="ECO:0000256" key="2">
    <source>
        <dbReference type="ARBA" id="ARBA00022729"/>
    </source>
</evidence>
<keyword evidence="5" id="KW-0325">Glycoprotein</keyword>
<dbReference type="InterPro" id="IPR036508">
    <property type="entry name" value="Chitin-bd_dom_sf"/>
</dbReference>